<keyword evidence="1" id="KW-1133">Transmembrane helix</keyword>
<keyword evidence="1" id="KW-0472">Membrane</keyword>
<name>A0A1I7Y0C7_9BILA</name>
<proteinExistence type="predicted"/>
<feature type="transmembrane region" description="Helical" evidence="1">
    <location>
        <begin position="6"/>
        <end position="27"/>
    </location>
</feature>
<evidence type="ECO:0000313" key="2">
    <source>
        <dbReference type="Proteomes" id="UP000095287"/>
    </source>
</evidence>
<evidence type="ECO:0000313" key="3">
    <source>
        <dbReference type="WBParaSite" id="L893_g11152.t1"/>
    </source>
</evidence>
<keyword evidence="1" id="KW-0812">Transmembrane</keyword>
<dbReference type="WBParaSite" id="L893_g11152.t1">
    <property type="protein sequence ID" value="L893_g11152.t1"/>
    <property type="gene ID" value="L893_g11152"/>
</dbReference>
<keyword evidence="2" id="KW-1185">Reference proteome</keyword>
<dbReference type="Proteomes" id="UP000095287">
    <property type="component" value="Unplaced"/>
</dbReference>
<evidence type="ECO:0000256" key="1">
    <source>
        <dbReference type="SAM" id="Phobius"/>
    </source>
</evidence>
<reference evidence="3" key="1">
    <citation type="submission" date="2016-11" db="UniProtKB">
        <authorList>
            <consortium name="WormBaseParasite"/>
        </authorList>
    </citation>
    <scope>IDENTIFICATION</scope>
</reference>
<sequence length="82" mass="9215">MWAQIFGFVLSGSSMITIPAYAIYYLCTVKGDSLYDKIIDGFSPHTDIQEGLPSSKDLAEMKMSNIGIYEECQNLQEKLNLQ</sequence>
<protein>
    <submittedName>
        <fullName evidence="3">Aa_trans domain-containing protein</fullName>
    </submittedName>
</protein>
<accession>A0A1I7Y0C7</accession>
<organism evidence="2 3">
    <name type="scientific">Steinernema glaseri</name>
    <dbReference type="NCBI Taxonomy" id="37863"/>
    <lineage>
        <taxon>Eukaryota</taxon>
        <taxon>Metazoa</taxon>
        <taxon>Ecdysozoa</taxon>
        <taxon>Nematoda</taxon>
        <taxon>Chromadorea</taxon>
        <taxon>Rhabditida</taxon>
        <taxon>Tylenchina</taxon>
        <taxon>Panagrolaimomorpha</taxon>
        <taxon>Strongyloidoidea</taxon>
        <taxon>Steinernematidae</taxon>
        <taxon>Steinernema</taxon>
    </lineage>
</organism>
<dbReference type="AlphaFoldDB" id="A0A1I7Y0C7"/>